<dbReference type="GO" id="GO:0003955">
    <property type="term" value="F:NAD(P)H dehydrogenase (quinone) activity"/>
    <property type="evidence" value="ECO:0007669"/>
    <property type="project" value="TreeGrafter"/>
</dbReference>
<keyword evidence="3 4" id="KW-0274">FAD</keyword>
<feature type="binding site" evidence="4">
    <location>
        <begin position="185"/>
        <end position="192"/>
    </location>
    <ligand>
        <name>NAD(+)</name>
        <dbReference type="ChEBI" id="CHEBI:57540"/>
    </ligand>
</feature>
<gene>
    <name evidence="8" type="ORF">GCM10011489_01100</name>
</gene>
<protein>
    <submittedName>
        <fullName evidence="8">Dihydrolipoamide dehydrogenase LpdA</fullName>
    </submittedName>
</protein>
<proteinExistence type="inferred from homology"/>
<dbReference type="SUPFAM" id="SSF55424">
    <property type="entry name" value="FAD/NAD-linked reductases, dimerisation (C-terminal) domain"/>
    <property type="match status" value="1"/>
</dbReference>
<dbReference type="PIRSF" id="PIRSF000350">
    <property type="entry name" value="Mercury_reductase_MerA"/>
    <property type="match status" value="1"/>
</dbReference>
<evidence type="ECO:0000256" key="1">
    <source>
        <dbReference type="ARBA" id="ARBA00007532"/>
    </source>
</evidence>
<dbReference type="PRINTS" id="PR00368">
    <property type="entry name" value="FADPNR"/>
</dbReference>
<comment type="cofactor">
    <cofactor evidence="4">
        <name>FAD</name>
        <dbReference type="ChEBI" id="CHEBI:57692"/>
    </cofactor>
    <text evidence="4">Binds 1 FAD per subunit.</text>
</comment>
<dbReference type="Proteomes" id="UP000621454">
    <property type="component" value="Unassembled WGS sequence"/>
</dbReference>
<evidence type="ECO:0000259" key="6">
    <source>
        <dbReference type="Pfam" id="PF02852"/>
    </source>
</evidence>
<dbReference type="Gene3D" id="3.50.50.60">
    <property type="entry name" value="FAD/NAD(P)-binding domain"/>
    <property type="match status" value="2"/>
</dbReference>
<evidence type="ECO:0000256" key="2">
    <source>
        <dbReference type="ARBA" id="ARBA00022630"/>
    </source>
</evidence>
<dbReference type="PRINTS" id="PR00411">
    <property type="entry name" value="PNDRDTASEI"/>
</dbReference>
<keyword evidence="4" id="KW-0547">Nucleotide-binding</keyword>
<dbReference type="InterPro" id="IPR001100">
    <property type="entry name" value="Pyr_nuc-diS_OxRdtase"/>
</dbReference>
<dbReference type="NCBIfam" id="NF005883">
    <property type="entry name" value="PRK07845.1"/>
    <property type="match status" value="1"/>
</dbReference>
<feature type="binding site" evidence="4">
    <location>
        <position position="313"/>
    </location>
    <ligand>
        <name>FAD</name>
        <dbReference type="ChEBI" id="CHEBI:57692"/>
    </ligand>
</feature>
<evidence type="ECO:0000256" key="3">
    <source>
        <dbReference type="ARBA" id="ARBA00022827"/>
    </source>
</evidence>
<evidence type="ECO:0000313" key="9">
    <source>
        <dbReference type="Proteomes" id="UP000621454"/>
    </source>
</evidence>
<comment type="similarity">
    <text evidence="1">Belongs to the class-I pyridine nucleotide-disulfide oxidoreductase family.</text>
</comment>
<dbReference type="RefSeq" id="WP_188584620.1">
    <property type="nucleotide sequence ID" value="NZ_BMGC01000001.1"/>
</dbReference>
<feature type="binding site" evidence="4">
    <location>
        <position position="48"/>
    </location>
    <ligand>
        <name>FAD</name>
        <dbReference type="ChEBI" id="CHEBI:57692"/>
    </ligand>
</feature>
<organism evidence="8 9">
    <name type="scientific">Gordonia jinhuaensis</name>
    <dbReference type="NCBI Taxonomy" id="1517702"/>
    <lineage>
        <taxon>Bacteria</taxon>
        <taxon>Bacillati</taxon>
        <taxon>Actinomycetota</taxon>
        <taxon>Actinomycetes</taxon>
        <taxon>Mycobacteriales</taxon>
        <taxon>Gordoniaceae</taxon>
        <taxon>Gordonia</taxon>
    </lineage>
</organism>
<evidence type="ECO:0000259" key="7">
    <source>
        <dbReference type="Pfam" id="PF07992"/>
    </source>
</evidence>
<reference evidence="8" key="1">
    <citation type="journal article" date="2014" name="Int. J. Syst. Evol. Microbiol.">
        <title>Complete genome sequence of Corynebacterium casei LMG S-19264T (=DSM 44701T), isolated from a smear-ripened cheese.</title>
        <authorList>
            <consortium name="US DOE Joint Genome Institute (JGI-PGF)"/>
            <person name="Walter F."/>
            <person name="Albersmeier A."/>
            <person name="Kalinowski J."/>
            <person name="Ruckert C."/>
        </authorList>
    </citation>
    <scope>NUCLEOTIDE SEQUENCE</scope>
    <source>
        <strain evidence="8">CGMCC 1.12827</strain>
    </source>
</reference>
<dbReference type="GO" id="GO:0050660">
    <property type="term" value="F:flavin adenine dinucleotide binding"/>
    <property type="evidence" value="ECO:0007669"/>
    <property type="project" value="TreeGrafter"/>
</dbReference>
<sequence>MTSIVIIGGGPAGYEAALAATAYGADVTVIDSDGIGGACVLFDCVPSKTFIASTGIRTEVRRAVDLGVNISYEGALVHLPQIHQRVRDLAFAQSADIRSRLESENVHLLSGRARLVPNEPGAAGHKVVATLSWGEERTLHADVVLIATGASPRILPDAKPDGERILTWRQLYDLDELPEHLVVIGSGVTGAEFVHAYTELGVQVTLVSSRDRVLPGEDEDAALVLEEALAERGVTLIKHARADKVERTDDGVIAYLADGRTVEGSHVLMTVGSIPNTADLGLEDVGIETARSGHIQVDRVSRTSVTGIYAAGDCTSLLPLASVAAMQGRIAMYHALGEGVAPIKLKTVASAIFTRPEIATVGVSQQAIDDGEYPARTVMLPLSTNPRAKMSGLRRGFVKIFCRPATGVVIGGVVVAPNASELILPIAVAVQNKLTVSDLAATFSVYPSLSGSITEAARQLVRHDDLD</sequence>
<reference evidence="8" key="2">
    <citation type="submission" date="2020-09" db="EMBL/GenBank/DDBJ databases">
        <authorList>
            <person name="Sun Q."/>
            <person name="Zhou Y."/>
        </authorList>
    </citation>
    <scope>NUCLEOTIDE SEQUENCE</scope>
    <source>
        <strain evidence="8">CGMCC 1.12827</strain>
    </source>
</reference>
<dbReference type="AlphaFoldDB" id="A0A916SWE4"/>
<evidence type="ECO:0000256" key="4">
    <source>
        <dbReference type="PIRSR" id="PIRSR000350-3"/>
    </source>
</evidence>
<dbReference type="InterPro" id="IPR023753">
    <property type="entry name" value="FAD/NAD-binding_dom"/>
</dbReference>
<evidence type="ECO:0000313" key="8">
    <source>
        <dbReference type="EMBL" id="GGB16774.1"/>
    </source>
</evidence>
<keyword evidence="2" id="KW-0285">Flavoprotein</keyword>
<comment type="caution">
    <text evidence="8">The sequence shown here is derived from an EMBL/GenBank/DDBJ whole genome shotgun (WGS) entry which is preliminary data.</text>
</comment>
<feature type="disulfide bond" description="Redox-active" evidence="5">
    <location>
        <begin position="39"/>
        <end position="44"/>
    </location>
</feature>
<keyword evidence="9" id="KW-1185">Reference proteome</keyword>
<feature type="domain" description="FAD/NAD(P)-binding" evidence="7">
    <location>
        <begin position="3"/>
        <end position="328"/>
    </location>
</feature>
<accession>A0A916SWE4</accession>
<dbReference type="PANTHER" id="PTHR43014">
    <property type="entry name" value="MERCURIC REDUCTASE"/>
    <property type="match status" value="1"/>
</dbReference>
<evidence type="ECO:0000256" key="5">
    <source>
        <dbReference type="PIRSR" id="PIRSR000350-4"/>
    </source>
</evidence>
<dbReference type="Pfam" id="PF07992">
    <property type="entry name" value="Pyr_redox_2"/>
    <property type="match status" value="1"/>
</dbReference>
<dbReference type="SUPFAM" id="SSF51905">
    <property type="entry name" value="FAD/NAD(P)-binding domain"/>
    <property type="match status" value="1"/>
</dbReference>
<dbReference type="EMBL" id="BMGC01000001">
    <property type="protein sequence ID" value="GGB16774.1"/>
    <property type="molecule type" value="Genomic_DNA"/>
</dbReference>
<dbReference type="PANTHER" id="PTHR43014:SF1">
    <property type="entry name" value="NAD(P)H DEHYDROGENASE (QUINONE)"/>
    <property type="match status" value="1"/>
</dbReference>
<feature type="domain" description="Pyridine nucleotide-disulphide oxidoreductase dimerisation" evidence="6">
    <location>
        <begin position="348"/>
        <end position="457"/>
    </location>
</feature>
<dbReference type="Gene3D" id="3.30.390.30">
    <property type="match status" value="1"/>
</dbReference>
<dbReference type="Pfam" id="PF02852">
    <property type="entry name" value="Pyr_redox_dim"/>
    <property type="match status" value="1"/>
</dbReference>
<dbReference type="InterPro" id="IPR004099">
    <property type="entry name" value="Pyr_nucl-diS_OxRdtase_dimer"/>
</dbReference>
<keyword evidence="4" id="KW-0520">NAD</keyword>
<dbReference type="InterPro" id="IPR036188">
    <property type="entry name" value="FAD/NAD-bd_sf"/>
</dbReference>
<name>A0A916SWE4_9ACTN</name>
<feature type="binding site" evidence="4">
    <location>
        <position position="272"/>
    </location>
    <ligand>
        <name>NAD(+)</name>
        <dbReference type="ChEBI" id="CHEBI:57540"/>
    </ligand>
</feature>
<dbReference type="InterPro" id="IPR016156">
    <property type="entry name" value="FAD/NAD-linked_Rdtase_dimer_sf"/>
</dbReference>